<comment type="caution">
    <text evidence="2">The sequence shown here is derived from an EMBL/GenBank/DDBJ whole genome shotgun (WGS) entry which is preliminary data.</text>
</comment>
<name>A0AAD9NZA4_RIDPI</name>
<keyword evidence="3" id="KW-1185">Reference proteome</keyword>
<accession>A0AAD9NZA4</accession>
<gene>
    <name evidence="2" type="ORF">NP493_243g03115</name>
</gene>
<feature type="region of interest" description="Disordered" evidence="1">
    <location>
        <begin position="1"/>
        <end position="43"/>
    </location>
</feature>
<dbReference type="EMBL" id="JAODUO010000242">
    <property type="protein sequence ID" value="KAK2185199.1"/>
    <property type="molecule type" value="Genomic_DNA"/>
</dbReference>
<feature type="compositionally biased region" description="Basic and acidic residues" evidence="1">
    <location>
        <begin position="1"/>
        <end position="26"/>
    </location>
</feature>
<feature type="region of interest" description="Disordered" evidence="1">
    <location>
        <begin position="59"/>
        <end position="81"/>
    </location>
</feature>
<evidence type="ECO:0000256" key="1">
    <source>
        <dbReference type="SAM" id="MobiDB-lite"/>
    </source>
</evidence>
<protein>
    <submittedName>
        <fullName evidence="2">Uncharacterized protein</fullName>
    </submittedName>
</protein>
<reference evidence="2" key="1">
    <citation type="journal article" date="2023" name="Mol. Biol. Evol.">
        <title>Third-Generation Sequencing Reveals the Adaptive Role of the Epigenome in Three Deep-Sea Polychaetes.</title>
        <authorList>
            <person name="Perez M."/>
            <person name="Aroh O."/>
            <person name="Sun Y."/>
            <person name="Lan Y."/>
            <person name="Juniper S.K."/>
            <person name="Young C.R."/>
            <person name="Angers B."/>
            <person name="Qian P.Y."/>
        </authorList>
    </citation>
    <scope>NUCLEOTIDE SEQUENCE</scope>
    <source>
        <strain evidence="2">R07B-5</strain>
    </source>
</reference>
<evidence type="ECO:0000313" key="2">
    <source>
        <dbReference type="EMBL" id="KAK2185199.1"/>
    </source>
</evidence>
<sequence length="99" mass="11190">MEFESDGKERGRKEQCSDKKNEERRLRGGKMITGKINGERTTENMTCRKGTVEKVTVEKEGGGTMGKEIDGAEKNGRKEQLRDAWPNKVEQLAEVCDIN</sequence>
<evidence type="ECO:0000313" key="3">
    <source>
        <dbReference type="Proteomes" id="UP001209878"/>
    </source>
</evidence>
<organism evidence="2 3">
    <name type="scientific">Ridgeia piscesae</name>
    <name type="common">Tubeworm</name>
    <dbReference type="NCBI Taxonomy" id="27915"/>
    <lineage>
        <taxon>Eukaryota</taxon>
        <taxon>Metazoa</taxon>
        <taxon>Spiralia</taxon>
        <taxon>Lophotrochozoa</taxon>
        <taxon>Annelida</taxon>
        <taxon>Polychaeta</taxon>
        <taxon>Sedentaria</taxon>
        <taxon>Canalipalpata</taxon>
        <taxon>Sabellida</taxon>
        <taxon>Siboglinidae</taxon>
        <taxon>Ridgeia</taxon>
    </lineage>
</organism>
<dbReference type="Proteomes" id="UP001209878">
    <property type="component" value="Unassembled WGS sequence"/>
</dbReference>
<proteinExistence type="predicted"/>
<dbReference type="AlphaFoldDB" id="A0AAD9NZA4"/>